<dbReference type="OrthoDB" id="9765468at2"/>
<protein>
    <recommendedName>
        <fullName evidence="3">Phosphoenolpyruvate-protein phosphotransferase</fullName>
    </recommendedName>
    <alternativeName>
        <fullName evidence="8">Phosphotransferase system, enzyme I</fullName>
    </alternativeName>
</protein>
<evidence type="ECO:0000256" key="6">
    <source>
        <dbReference type="ARBA" id="ARBA00022777"/>
    </source>
</evidence>
<evidence type="ECO:0000259" key="10">
    <source>
        <dbReference type="Pfam" id="PF02896"/>
    </source>
</evidence>
<dbReference type="Gene3D" id="3.20.20.60">
    <property type="entry name" value="Phosphoenolpyruvate-binding domains"/>
    <property type="match status" value="1"/>
</dbReference>
<name>A0A0S3QSG1_THET7</name>
<dbReference type="Proteomes" id="UP000063234">
    <property type="component" value="Chromosome"/>
</dbReference>
<feature type="domain" description="PEP-utilising enzyme C-terminal" evidence="10">
    <location>
        <begin position="250"/>
        <end position="509"/>
    </location>
</feature>
<dbReference type="KEGG" id="ttk:TST_0449"/>
<keyword evidence="5" id="KW-0479">Metal-binding</keyword>
<dbReference type="InterPro" id="IPR008731">
    <property type="entry name" value="PTS_EIN"/>
</dbReference>
<evidence type="ECO:0000256" key="5">
    <source>
        <dbReference type="ARBA" id="ARBA00022723"/>
    </source>
</evidence>
<gene>
    <name evidence="12" type="primary">ptsI</name>
    <name evidence="12" type="ORF">TST_0449</name>
</gene>
<evidence type="ECO:0000259" key="11">
    <source>
        <dbReference type="Pfam" id="PF05524"/>
    </source>
</evidence>
<dbReference type="GO" id="GO:0009401">
    <property type="term" value="P:phosphoenolpyruvate-dependent sugar phosphotransferase system"/>
    <property type="evidence" value="ECO:0007669"/>
    <property type="project" value="InterPro"/>
</dbReference>
<dbReference type="AlphaFoldDB" id="A0A0S3QSG1"/>
<feature type="domain" description="PEP-utilising enzyme mobile" evidence="9">
    <location>
        <begin position="154"/>
        <end position="225"/>
    </location>
</feature>
<dbReference type="GO" id="GO:0016301">
    <property type="term" value="F:kinase activity"/>
    <property type="evidence" value="ECO:0007669"/>
    <property type="project" value="UniProtKB-KW"/>
</dbReference>
<dbReference type="PRINTS" id="PR01736">
    <property type="entry name" value="PHPHTRNFRASE"/>
</dbReference>
<dbReference type="Pfam" id="PF02896">
    <property type="entry name" value="PEP-utilizers_C"/>
    <property type="match status" value="1"/>
</dbReference>
<comment type="similarity">
    <text evidence="2">Belongs to the PEP-utilizing enzyme family.</text>
</comment>
<dbReference type="SUPFAM" id="SSF52009">
    <property type="entry name" value="Phosphohistidine domain"/>
    <property type="match status" value="1"/>
</dbReference>
<feature type="domain" description="Phosphotransferase system enzyme I N-terminal" evidence="11">
    <location>
        <begin position="6"/>
        <end position="127"/>
    </location>
</feature>
<reference evidence="13" key="1">
    <citation type="journal article" date="2018" name="Science">
        <title>A primordial and reversible TCA cycle in a facultatively chemolithoautotrophic thermophile.</title>
        <authorList>
            <person name="Nunoura T."/>
            <person name="Chikaraishi Y."/>
            <person name="Izaki R."/>
            <person name="Suwa T."/>
            <person name="Sato T."/>
            <person name="Harada T."/>
            <person name="Mori K."/>
            <person name="Kato Y."/>
            <person name="Miyazaki M."/>
            <person name="Shimamura S."/>
            <person name="Yanagawa K."/>
            <person name="Shuto A."/>
            <person name="Ohkouchi N."/>
            <person name="Fujita N."/>
            <person name="Takaki Y."/>
            <person name="Atomi H."/>
            <person name="Takai K."/>
        </authorList>
    </citation>
    <scope>NUCLEOTIDE SEQUENCE [LARGE SCALE GENOMIC DNA]</scope>
    <source>
        <strain evidence="13">DSM 17441 / JCM 13301 / NBRC 103674 / ABI70S6</strain>
    </source>
</reference>
<dbReference type="InterPro" id="IPR036618">
    <property type="entry name" value="PtsI_HPr-bd_sf"/>
</dbReference>
<keyword evidence="13" id="KW-1185">Reference proteome</keyword>
<evidence type="ECO:0000256" key="3">
    <source>
        <dbReference type="ARBA" id="ARBA00016544"/>
    </source>
</evidence>
<dbReference type="GO" id="GO:0046872">
    <property type="term" value="F:metal ion binding"/>
    <property type="evidence" value="ECO:0007669"/>
    <property type="project" value="UniProtKB-KW"/>
</dbReference>
<dbReference type="RefSeq" id="WP_068549177.1">
    <property type="nucleotide sequence ID" value="NZ_AP013035.1"/>
</dbReference>
<dbReference type="Gene3D" id="1.10.274.10">
    <property type="entry name" value="PtsI, HPr-binding domain"/>
    <property type="match status" value="1"/>
</dbReference>
<dbReference type="SUPFAM" id="SSF47831">
    <property type="entry name" value="Enzyme I of the PEP:sugar phosphotransferase system HPr-binding (sub)domain"/>
    <property type="match status" value="1"/>
</dbReference>
<dbReference type="Gene3D" id="3.50.30.10">
    <property type="entry name" value="Phosphohistidine domain"/>
    <property type="match status" value="1"/>
</dbReference>
<dbReference type="Pfam" id="PF00391">
    <property type="entry name" value="PEP-utilizers"/>
    <property type="match status" value="1"/>
</dbReference>
<dbReference type="InterPro" id="IPR000121">
    <property type="entry name" value="PEP_util_C"/>
</dbReference>
<keyword evidence="7" id="KW-0460">Magnesium</keyword>
<sequence length="525" mass="59803">MSKVLQGIGLSPGVAKGKVVFAMHIAPTKGSVASQDFTTEVRRFFKAVSSAKKDLELMKARISKGKIQKEVFDVIDVYLMFLDDPTLADFVVESIRQGNSAEKALEDYFSIQIERLRNTTDRYLKERVKDLKYIKRFLLNKLYELEIDWKQIAQRGEILVTHFLSPVDVVQVAEKGIKGIIVEKGSETSHTSIVARSVSIPMIKLPEATELLEEGQLVLVDGISGRVVVDPAPEDIKETVQVLATRREVEELPVELYANVDFPEEAKVVKKLGAKGIGIFRTEYIYLIEKDWPSENVQLKYLEKLLRFVDDDISVTVRIADLGGEKIPVYAEHMREELDYRGIRFFMIREDLFRTHTRAILKAFSGKELRLLLPMISDVYELKWAKNIIEDELSKLEDQPKRLLIGSMIETPAGVLSVREIDEESDFISIGSNDLTSLLFGLDRECKLLEYMEPPHNKAVIECVRRIVKICSPEKVTLCGEVARNKLYLPHLLKTGLKKLSVNPAFIPELIDWLKDYFKQEKAAN</sequence>
<dbReference type="PANTHER" id="PTHR46244">
    <property type="entry name" value="PHOSPHOENOLPYRUVATE-PROTEIN PHOSPHOTRANSFERASE"/>
    <property type="match status" value="1"/>
</dbReference>
<comment type="cofactor">
    <cofactor evidence="1">
        <name>Mg(2+)</name>
        <dbReference type="ChEBI" id="CHEBI:18420"/>
    </cofactor>
</comment>
<evidence type="ECO:0000256" key="2">
    <source>
        <dbReference type="ARBA" id="ARBA00007837"/>
    </source>
</evidence>
<dbReference type="EMBL" id="AP013035">
    <property type="protein sequence ID" value="BAT71257.1"/>
    <property type="molecule type" value="Genomic_DNA"/>
</dbReference>
<dbReference type="InterPro" id="IPR036637">
    <property type="entry name" value="Phosphohistidine_dom_sf"/>
</dbReference>
<keyword evidence="6" id="KW-0418">Kinase</keyword>
<evidence type="ECO:0000256" key="7">
    <source>
        <dbReference type="ARBA" id="ARBA00022842"/>
    </source>
</evidence>
<evidence type="ECO:0000313" key="12">
    <source>
        <dbReference type="EMBL" id="BAT71257.1"/>
    </source>
</evidence>
<dbReference type="SUPFAM" id="SSF51621">
    <property type="entry name" value="Phosphoenolpyruvate/pyruvate domain"/>
    <property type="match status" value="1"/>
</dbReference>
<dbReference type="InterPro" id="IPR050499">
    <property type="entry name" value="PEP-utilizing_PTS_enzyme"/>
</dbReference>
<accession>A0A0S3QSG1</accession>
<evidence type="ECO:0000256" key="1">
    <source>
        <dbReference type="ARBA" id="ARBA00001946"/>
    </source>
</evidence>
<keyword evidence="4 12" id="KW-0808">Transferase</keyword>
<dbReference type="STRING" id="1298851.TST_0449"/>
<evidence type="ECO:0000259" key="9">
    <source>
        <dbReference type="Pfam" id="PF00391"/>
    </source>
</evidence>
<evidence type="ECO:0000313" key="13">
    <source>
        <dbReference type="Proteomes" id="UP000063234"/>
    </source>
</evidence>
<dbReference type="InterPro" id="IPR008279">
    <property type="entry name" value="PEP-util_enz_mobile_dom"/>
</dbReference>
<evidence type="ECO:0000256" key="8">
    <source>
        <dbReference type="ARBA" id="ARBA00033235"/>
    </source>
</evidence>
<dbReference type="InterPro" id="IPR040442">
    <property type="entry name" value="Pyrv_kinase-like_dom_sf"/>
</dbReference>
<dbReference type="PANTHER" id="PTHR46244:SF3">
    <property type="entry name" value="PHOSPHOENOLPYRUVATE-PROTEIN PHOSPHOTRANSFERASE"/>
    <property type="match status" value="1"/>
</dbReference>
<proteinExistence type="inferred from homology"/>
<dbReference type="Pfam" id="PF05524">
    <property type="entry name" value="PEP-utilisers_N"/>
    <property type="match status" value="1"/>
</dbReference>
<organism evidence="12 13">
    <name type="scientific">Thermosulfidibacter takaii (strain DSM 17441 / JCM 13301 / NBRC 103674 / ABI70S6)</name>
    <dbReference type="NCBI Taxonomy" id="1298851"/>
    <lineage>
        <taxon>Bacteria</taxon>
        <taxon>Pseudomonadati</taxon>
        <taxon>Thermosulfidibacterota</taxon>
        <taxon>Thermosulfidibacteria</taxon>
        <taxon>Thermosulfidibacterales</taxon>
        <taxon>Thermosulfidibacteraceae</taxon>
    </lineage>
</organism>
<dbReference type="InterPro" id="IPR015813">
    <property type="entry name" value="Pyrv/PenolPyrv_kinase-like_dom"/>
</dbReference>
<evidence type="ECO:0000256" key="4">
    <source>
        <dbReference type="ARBA" id="ARBA00022679"/>
    </source>
</evidence>